<dbReference type="EMBL" id="PVXO01000051">
    <property type="protein sequence ID" value="PRR78149.1"/>
    <property type="molecule type" value="Genomic_DNA"/>
</dbReference>
<dbReference type="Pfam" id="PF03358">
    <property type="entry name" value="FMN_red"/>
    <property type="match status" value="1"/>
</dbReference>
<keyword evidence="4" id="KW-0560">Oxidoreductase</keyword>
<accession>A0A2T0B2N4</accession>
<dbReference type="Gene3D" id="3.40.50.360">
    <property type="match status" value="1"/>
</dbReference>
<protein>
    <submittedName>
        <fullName evidence="4">Putative NAD(P)H-dependent FMN-containing oxidoreductase YwqN</fullName>
        <ecNumber evidence="4">1.-.-.-</ecNumber>
    </submittedName>
</protein>
<dbReference type="GO" id="GO:0016491">
    <property type="term" value="F:oxidoreductase activity"/>
    <property type="evidence" value="ECO:0007669"/>
    <property type="project" value="UniProtKB-KW"/>
</dbReference>
<proteinExistence type="predicted"/>
<dbReference type="InterPro" id="IPR005025">
    <property type="entry name" value="FMN_Rdtase-like_dom"/>
</dbReference>
<dbReference type="RefSeq" id="WP_106063991.1">
    <property type="nucleotide sequence ID" value="NZ_PVXO01000051.1"/>
</dbReference>
<feature type="domain" description="NADPH-dependent FMN reductase-like" evidence="3">
    <location>
        <begin position="1"/>
        <end position="158"/>
    </location>
</feature>
<name>A0A2T0B2N4_9CLOT</name>
<dbReference type="SUPFAM" id="SSF52218">
    <property type="entry name" value="Flavoproteins"/>
    <property type="match status" value="1"/>
</dbReference>
<dbReference type="EC" id="1.-.-.-" evidence="4"/>
<keyword evidence="1" id="KW-0285">Flavoprotein</keyword>
<evidence type="ECO:0000259" key="3">
    <source>
        <dbReference type="Pfam" id="PF03358"/>
    </source>
</evidence>
<dbReference type="OrthoDB" id="9805976at2"/>
<reference evidence="4 5" key="1">
    <citation type="submission" date="2018-03" db="EMBL/GenBank/DDBJ databases">
        <title>Genome sequence of Clostridium liquoris DSM 100320.</title>
        <authorList>
            <person name="Poehlein A."/>
            <person name="Daniel R."/>
        </authorList>
    </citation>
    <scope>NUCLEOTIDE SEQUENCE [LARGE SCALE GENOMIC DNA]</scope>
    <source>
        <strain evidence="4 5">DSM 100320</strain>
    </source>
</reference>
<keyword evidence="2" id="KW-0288">FMN</keyword>
<evidence type="ECO:0000256" key="2">
    <source>
        <dbReference type="ARBA" id="ARBA00022643"/>
    </source>
</evidence>
<gene>
    <name evidence="4" type="primary">ywqN</name>
    <name evidence="4" type="ORF">CLLI_19130</name>
</gene>
<dbReference type="PANTHER" id="PTHR43278:SF2">
    <property type="entry name" value="IRON-SULFUR FLAVOPROTEIN"/>
    <property type="match status" value="1"/>
</dbReference>
<keyword evidence="5" id="KW-1185">Reference proteome</keyword>
<dbReference type="InterPro" id="IPR029039">
    <property type="entry name" value="Flavoprotein-like_sf"/>
</dbReference>
<evidence type="ECO:0000313" key="4">
    <source>
        <dbReference type="EMBL" id="PRR78149.1"/>
    </source>
</evidence>
<evidence type="ECO:0000313" key="5">
    <source>
        <dbReference type="Proteomes" id="UP000239706"/>
    </source>
</evidence>
<dbReference type="Proteomes" id="UP000239706">
    <property type="component" value="Unassembled WGS sequence"/>
</dbReference>
<dbReference type="AlphaFoldDB" id="A0A2T0B2N4"/>
<comment type="caution">
    <text evidence="4">The sequence shown here is derived from an EMBL/GenBank/DDBJ whole genome shotgun (WGS) entry which is preliminary data.</text>
</comment>
<dbReference type="InterPro" id="IPR051796">
    <property type="entry name" value="ISF_SsuE-like"/>
</dbReference>
<organism evidence="4 5">
    <name type="scientific">Clostridium liquoris</name>
    <dbReference type="NCBI Taxonomy" id="1289519"/>
    <lineage>
        <taxon>Bacteria</taxon>
        <taxon>Bacillati</taxon>
        <taxon>Bacillota</taxon>
        <taxon>Clostridia</taxon>
        <taxon>Eubacteriales</taxon>
        <taxon>Clostridiaceae</taxon>
        <taxon>Clostridium</taxon>
    </lineage>
</organism>
<evidence type="ECO:0000256" key="1">
    <source>
        <dbReference type="ARBA" id="ARBA00022630"/>
    </source>
</evidence>
<sequence>MKTLIFFASPNKKGNTYKLVEKFIEGIQGEVDVIYVYNKKVAPCTDCKYCYSKEQCAIKDDMEEIYKKIKVSDVIVIATPLYFSSVSAPMKAIIDRLQVYWSKKYIRKDRKNIKIKKAVILGTSGSYWENMFQPLEAVLNHTFAAMDAKDMEKVYAVNTDKIPVEKNEEVLKEAYGLGVKIRNEFI</sequence>
<dbReference type="PANTHER" id="PTHR43278">
    <property type="entry name" value="NAD(P)H-DEPENDENT FMN-CONTAINING OXIDOREDUCTASE YWQN-RELATED"/>
    <property type="match status" value="1"/>
</dbReference>